<gene>
    <name evidence="2" type="ORF">HNR02_006342</name>
</gene>
<feature type="region of interest" description="Disordered" evidence="1">
    <location>
        <begin position="1"/>
        <end position="59"/>
    </location>
</feature>
<dbReference type="AlphaFoldDB" id="A0A853BEF2"/>
<feature type="compositionally biased region" description="Basic and acidic residues" evidence="1">
    <location>
        <begin position="1"/>
        <end position="12"/>
    </location>
</feature>
<comment type="caution">
    <text evidence="2">The sequence shown here is derived from an EMBL/GenBank/DDBJ whole genome shotgun (WGS) entry which is preliminary data.</text>
</comment>
<proteinExistence type="predicted"/>
<evidence type="ECO:0000313" key="3">
    <source>
        <dbReference type="Proteomes" id="UP000549616"/>
    </source>
</evidence>
<dbReference type="RefSeq" id="WP_179777226.1">
    <property type="nucleotide sequence ID" value="NZ_JACCFK010000002.1"/>
</dbReference>
<keyword evidence="3" id="KW-1185">Reference proteome</keyword>
<feature type="compositionally biased region" description="Basic residues" evidence="1">
    <location>
        <begin position="43"/>
        <end position="59"/>
    </location>
</feature>
<organism evidence="2 3">
    <name type="scientific">Amycolatopsis endophytica</name>
    <dbReference type="NCBI Taxonomy" id="860233"/>
    <lineage>
        <taxon>Bacteria</taxon>
        <taxon>Bacillati</taxon>
        <taxon>Actinomycetota</taxon>
        <taxon>Actinomycetes</taxon>
        <taxon>Pseudonocardiales</taxon>
        <taxon>Pseudonocardiaceae</taxon>
        <taxon>Amycolatopsis</taxon>
    </lineage>
</organism>
<accession>A0A853BEF2</accession>
<evidence type="ECO:0000313" key="2">
    <source>
        <dbReference type="EMBL" id="NYI92967.1"/>
    </source>
</evidence>
<dbReference type="EMBL" id="JACCFK010000002">
    <property type="protein sequence ID" value="NYI92967.1"/>
    <property type="molecule type" value="Genomic_DNA"/>
</dbReference>
<evidence type="ECO:0000256" key="1">
    <source>
        <dbReference type="SAM" id="MobiDB-lite"/>
    </source>
</evidence>
<dbReference type="Proteomes" id="UP000549616">
    <property type="component" value="Unassembled WGS sequence"/>
</dbReference>
<reference evidence="2 3" key="1">
    <citation type="submission" date="2020-07" db="EMBL/GenBank/DDBJ databases">
        <title>Sequencing the genomes of 1000 actinobacteria strains.</title>
        <authorList>
            <person name="Klenk H.-P."/>
        </authorList>
    </citation>
    <scope>NUCLEOTIDE SEQUENCE [LARGE SCALE GENOMIC DNA]</scope>
    <source>
        <strain evidence="2 3">DSM 104006</strain>
    </source>
</reference>
<name>A0A853BEF2_9PSEU</name>
<sequence length="59" mass="6669">MSEPAAKGDNRKRGNIRQRGKSLQVRVYAGIDPMIGRQSSSLRRSRAPTKPHPARRRKS</sequence>
<protein>
    <submittedName>
        <fullName evidence="2">Uncharacterized protein</fullName>
    </submittedName>
</protein>